<dbReference type="GeneID" id="19321341"/>
<organism evidence="1 2">
    <name type="scientific">Phaeoacremonium minimum (strain UCR-PA7)</name>
    <name type="common">Esca disease fungus</name>
    <name type="synonym">Togninia minima</name>
    <dbReference type="NCBI Taxonomy" id="1286976"/>
    <lineage>
        <taxon>Eukaryota</taxon>
        <taxon>Fungi</taxon>
        <taxon>Dikarya</taxon>
        <taxon>Ascomycota</taxon>
        <taxon>Pezizomycotina</taxon>
        <taxon>Sordariomycetes</taxon>
        <taxon>Sordariomycetidae</taxon>
        <taxon>Togniniales</taxon>
        <taxon>Togniniaceae</taxon>
        <taxon>Phaeoacremonium</taxon>
    </lineage>
</organism>
<proteinExistence type="predicted"/>
<reference evidence="2" key="1">
    <citation type="journal article" date="2013" name="Genome Announc.">
        <title>Draft genome sequence of the ascomycete Phaeoacremonium aleophilum strain UCR-PA7, a causal agent of the esca disease complex in grapevines.</title>
        <authorList>
            <person name="Blanco-Ulate B."/>
            <person name="Rolshausen P."/>
            <person name="Cantu D."/>
        </authorList>
    </citation>
    <scope>NUCLEOTIDE SEQUENCE [LARGE SCALE GENOMIC DNA]</scope>
    <source>
        <strain evidence="2">UCR-PA7</strain>
    </source>
</reference>
<gene>
    <name evidence="1" type="ORF">UCRPA7_1212</name>
</gene>
<sequence length="320" mass="35784">MGVSPQCRSPETWKVVRLNTIPNRPIRFTLFDEFVATLQSWLADWSRSGSNAFIHSELYASRVPAPVGDVFTALTSYFHRAPETEPMVFRIVEDRITNLVATETLEPSDVLGHLSRVHALMGYSIICLFHGDIRLRRVAEVNLQLLVSWSQDMLKATARAASNGQLLYSEMVNALAFLGTDAAARSIPPQHELQAAWQHLGEAEKETALWHTWVVTESVRRAWVTARAVETIYLTLRDRGAACPGGLIFTMSKSVWEANSALAWTKACAESDTGFLHIWDTDRLCVQPTSDAIDEFAKVMIKLNFRTDRASTWAQGECGS</sequence>
<protein>
    <submittedName>
        <fullName evidence="1">Putative rna polymerase ii mediator complex component protein</fullName>
    </submittedName>
</protein>
<dbReference type="RefSeq" id="XP_007911989.1">
    <property type="nucleotide sequence ID" value="XM_007913798.1"/>
</dbReference>
<dbReference type="eggNOG" id="ENOG502SPBP">
    <property type="taxonomic scope" value="Eukaryota"/>
</dbReference>
<evidence type="ECO:0000313" key="1">
    <source>
        <dbReference type="EMBL" id="EOO03309.1"/>
    </source>
</evidence>
<keyword evidence="2" id="KW-1185">Reference proteome</keyword>
<dbReference type="Proteomes" id="UP000014074">
    <property type="component" value="Unassembled WGS sequence"/>
</dbReference>
<dbReference type="EMBL" id="KB932835">
    <property type="protein sequence ID" value="EOO03309.1"/>
    <property type="molecule type" value="Genomic_DNA"/>
</dbReference>
<dbReference type="HOGENOM" id="CLU_024655_0_0_1"/>
<name>R8BVH7_PHAM7</name>
<dbReference type="KEGG" id="tmn:UCRPA7_1212"/>
<accession>R8BVH7</accession>
<dbReference type="OrthoDB" id="9930022at2759"/>
<dbReference type="AlphaFoldDB" id="R8BVH7"/>
<evidence type="ECO:0000313" key="2">
    <source>
        <dbReference type="Proteomes" id="UP000014074"/>
    </source>
</evidence>